<keyword evidence="6" id="KW-1185">Reference proteome</keyword>
<feature type="binding site" evidence="4">
    <location>
        <position position="57"/>
    </location>
    <ligand>
        <name>S-adenosyl-L-methionine</name>
        <dbReference type="ChEBI" id="CHEBI:59789"/>
    </ligand>
</feature>
<evidence type="ECO:0000256" key="4">
    <source>
        <dbReference type="HAMAP-Rule" id="MF_01813"/>
    </source>
</evidence>
<reference evidence="5 6" key="1">
    <citation type="submission" date="2019-03" db="EMBL/GenBank/DDBJ databases">
        <title>Genome Sequencing and Assembly of Various Microbes Isolated from Alder Root Nodule.</title>
        <authorList>
            <person name="Swanson E."/>
            <person name="Sevigny J.L."/>
            <person name="Pesce C."/>
            <person name="Davis I."/>
            <person name="Kleiner V."/>
            <person name="Tisa L."/>
        </authorList>
    </citation>
    <scope>NUCLEOTIDE SEQUENCE [LARGE SCALE GENOMIC DNA]</scope>
    <source>
        <strain evidence="5 6">4R-31</strain>
    </source>
</reference>
<comment type="pathway">
    <text evidence="4">Quinol/quinone metabolism; menaquinone biosynthesis; menaquinol from 1,4-dihydroxy-2-naphthoate: step 2/2.</text>
</comment>
<dbReference type="NCBIfam" id="TIGR01934">
    <property type="entry name" value="MenG_MenH_UbiE"/>
    <property type="match status" value="1"/>
</dbReference>
<dbReference type="AlphaFoldDB" id="A0AAX2SB49"/>
<organism evidence="5 6">
    <name type="scientific">Kocuria rhizophila</name>
    <dbReference type="NCBI Taxonomy" id="72000"/>
    <lineage>
        <taxon>Bacteria</taxon>
        <taxon>Bacillati</taxon>
        <taxon>Actinomycetota</taxon>
        <taxon>Actinomycetes</taxon>
        <taxon>Micrococcales</taxon>
        <taxon>Micrococcaceae</taxon>
        <taxon>Kocuria</taxon>
    </lineage>
</organism>
<gene>
    <name evidence="4" type="primary">menG</name>
    <name evidence="5" type="ORF">E4P33_05395</name>
</gene>
<dbReference type="PROSITE" id="PS51608">
    <property type="entry name" value="SAM_MT_UBIE"/>
    <property type="match status" value="1"/>
</dbReference>
<dbReference type="InterPro" id="IPR029063">
    <property type="entry name" value="SAM-dependent_MTases_sf"/>
</dbReference>
<comment type="function">
    <text evidence="4">Methyltransferase required for the conversion of demethylmenaquinol (DMKH2) to menaquinol (MKH2).</text>
</comment>
<evidence type="ECO:0000256" key="3">
    <source>
        <dbReference type="ARBA" id="ARBA00022691"/>
    </source>
</evidence>
<accession>A0AAX2SB49</accession>
<evidence type="ECO:0000313" key="5">
    <source>
        <dbReference type="EMBL" id="TFI01978.1"/>
    </source>
</evidence>
<dbReference type="EMBL" id="SPNK01000004">
    <property type="protein sequence ID" value="TFI01978.1"/>
    <property type="molecule type" value="Genomic_DNA"/>
</dbReference>
<comment type="caution">
    <text evidence="5">The sequence shown here is derived from an EMBL/GenBank/DDBJ whole genome shotgun (WGS) entry which is preliminary data.</text>
</comment>
<dbReference type="Pfam" id="PF01209">
    <property type="entry name" value="Ubie_methyltran"/>
    <property type="match status" value="1"/>
</dbReference>
<dbReference type="EC" id="2.1.1.163" evidence="4"/>
<dbReference type="GO" id="GO:0043770">
    <property type="term" value="F:demethylmenaquinone methyltransferase activity"/>
    <property type="evidence" value="ECO:0007669"/>
    <property type="project" value="UniProtKB-UniRule"/>
</dbReference>
<comment type="similarity">
    <text evidence="4">Belongs to the class I-like SAM-binding methyltransferase superfamily. MenG/UbiE family.</text>
</comment>
<feature type="binding site" evidence="4">
    <location>
        <begin position="101"/>
        <end position="102"/>
    </location>
    <ligand>
        <name>S-adenosyl-L-methionine</name>
        <dbReference type="ChEBI" id="CHEBI:59789"/>
    </ligand>
</feature>
<dbReference type="SUPFAM" id="SSF53335">
    <property type="entry name" value="S-adenosyl-L-methionine-dependent methyltransferases"/>
    <property type="match status" value="1"/>
</dbReference>
<evidence type="ECO:0000256" key="1">
    <source>
        <dbReference type="ARBA" id="ARBA00022603"/>
    </source>
</evidence>
<keyword evidence="2 4" id="KW-0808">Transferase</keyword>
<comment type="catalytic activity">
    <reaction evidence="4">
        <text>a 2-demethylmenaquinol + S-adenosyl-L-methionine = a menaquinol + S-adenosyl-L-homocysteine + H(+)</text>
        <dbReference type="Rhea" id="RHEA:42640"/>
        <dbReference type="Rhea" id="RHEA-COMP:9539"/>
        <dbReference type="Rhea" id="RHEA-COMP:9563"/>
        <dbReference type="ChEBI" id="CHEBI:15378"/>
        <dbReference type="ChEBI" id="CHEBI:18151"/>
        <dbReference type="ChEBI" id="CHEBI:55437"/>
        <dbReference type="ChEBI" id="CHEBI:57856"/>
        <dbReference type="ChEBI" id="CHEBI:59789"/>
        <dbReference type="EC" id="2.1.1.163"/>
    </reaction>
</comment>
<comment type="caution">
    <text evidence="4">Lacks conserved residue(s) required for the propagation of feature annotation.</text>
</comment>
<name>A0AAX2SB49_KOCRH</name>
<keyword evidence="5" id="KW-0830">Ubiquinone</keyword>
<keyword evidence="4" id="KW-0474">Menaquinone biosynthesis</keyword>
<feature type="binding site" evidence="4">
    <location>
        <position position="77"/>
    </location>
    <ligand>
        <name>S-adenosyl-L-methionine</name>
        <dbReference type="ChEBI" id="CHEBI:59789"/>
    </ligand>
</feature>
<dbReference type="CDD" id="cd02440">
    <property type="entry name" value="AdoMet_MTases"/>
    <property type="match status" value="1"/>
</dbReference>
<evidence type="ECO:0000313" key="6">
    <source>
        <dbReference type="Proteomes" id="UP000298017"/>
    </source>
</evidence>
<dbReference type="GO" id="GO:0032259">
    <property type="term" value="P:methylation"/>
    <property type="evidence" value="ECO:0007669"/>
    <property type="project" value="UniProtKB-KW"/>
</dbReference>
<dbReference type="InterPro" id="IPR004033">
    <property type="entry name" value="UbiE/COQ5_MeTrFase"/>
</dbReference>
<keyword evidence="3 4" id="KW-0949">S-adenosyl-L-methionine</keyword>
<evidence type="ECO:0000256" key="2">
    <source>
        <dbReference type="ARBA" id="ARBA00022679"/>
    </source>
</evidence>
<proteinExistence type="inferred from homology"/>
<dbReference type="RefSeq" id="WP_070637653.1">
    <property type="nucleotide sequence ID" value="NZ_CABMOG010000028.1"/>
</dbReference>
<dbReference type="HAMAP" id="MF_01813">
    <property type="entry name" value="MenG_UbiE_methyltr"/>
    <property type="match status" value="1"/>
</dbReference>
<protein>
    <recommendedName>
        <fullName evidence="4">Demethylmenaquinone methyltransferase</fullName>
        <ecNumber evidence="4">2.1.1.163</ecNumber>
    </recommendedName>
</protein>
<dbReference type="Proteomes" id="UP000298017">
    <property type="component" value="Unassembled WGS sequence"/>
</dbReference>
<keyword evidence="1 4" id="KW-0489">Methyltransferase</keyword>
<dbReference type="PANTHER" id="PTHR43591:SF24">
    <property type="entry name" value="2-METHOXY-6-POLYPRENYL-1,4-BENZOQUINOL METHYLASE, MITOCHONDRIAL"/>
    <property type="match status" value="1"/>
</dbReference>
<dbReference type="Gene3D" id="3.40.50.150">
    <property type="entry name" value="Vaccinia Virus protein VP39"/>
    <property type="match status" value="1"/>
</dbReference>
<dbReference type="PANTHER" id="PTHR43591">
    <property type="entry name" value="METHYLTRANSFERASE"/>
    <property type="match status" value="1"/>
</dbReference>
<sequence length="231" mass="25657">MTARDAQVQGIFNRINVEYDRINALMTLGGHARWCREVARRAQVPPRGRLLDIATGTGEIALAVRRREPRAEVVGVDFSENMLAEARTKPGADSVTWEFADAHELRYEDASFDAVTHGYLLRNVSDVPRVLREQFRVLRPGGRVVVLETAPPRGLLKLAVSVGMSVVLPLLGQIVARDRSAYSYLKSSTLGFVPPAEVERQLREAGFEDVGSESRYLGTNVIFWGRKPTAI</sequence>
<dbReference type="GO" id="GO:0009234">
    <property type="term" value="P:menaquinone biosynthetic process"/>
    <property type="evidence" value="ECO:0007669"/>
    <property type="project" value="UniProtKB-UniRule"/>
</dbReference>